<dbReference type="EMBL" id="BMVX01000007">
    <property type="protein sequence ID" value="GGZ63299.1"/>
    <property type="molecule type" value="Genomic_DNA"/>
</dbReference>
<accession>A0A918V339</accession>
<name>A0A918V339_9ACTN</name>
<gene>
    <name evidence="2" type="ORF">GCM10010371_23590</name>
</gene>
<evidence type="ECO:0000313" key="3">
    <source>
        <dbReference type="Proteomes" id="UP000634660"/>
    </source>
</evidence>
<feature type="domain" description="Cysteine-rich" evidence="1">
    <location>
        <begin position="160"/>
        <end position="245"/>
    </location>
</feature>
<protein>
    <submittedName>
        <fullName evidence="2">Fe-S oxidoreductase</fullName>
    </submittedName>
</protein>
<dbReference type="PANTHER" id="PTHR30296:SF0">
    <property type="entry name" value="LACTATE UTILIZATION PROTEIN A"/>
    <property type="match status" value="1"/>
</dbReference>
<proteinExistence type="predicted"/>
<reference evidence="2" key="1">
    <citation type="journal article" date="2014" name="Int. J. Syst. Evol. Microbiol.">
        <title>Complete genome sequence of Corynebacterium casei LMG S-19264T (=DSM 44701T), isolated from a smear-ripened cheese.</title>
        <authorList>
            <consortium name="US DOE Joint Genome Institute (JGI-PGF)"/>
            <person name="Walter F."/>
            <person name="Albersmeier A."/>
            <person name="Kalinowski J."/>
            <person name="Ruckert C."/>
        </authorList>
    </citation>
    <scope>NUCLEOTIDE SEQUENCE</scope>
    <source>
        <strain evidence="2">JCM 4834</strain>
    </source>
</reference>
<feature type="domain" description="Cysteine-rich" evidence="1">
    <location>
        <begin position="26"/>
        <end position="106"/>
    </location>
</feature>
<evidence type="ECO:0000313" key="2">
    <source>
        <dbReference type="EMBL" id="GGZ63299.1"/>
    </source>
</evidence>
<comment type="caution">
    <text evidence="2">The sequence shown here is derived from an EMBL/GenBank/DDBJ whole genome shotgun (WGS) entry which is preliminary data.</text>
</comment>
<reference evidence="2" key="2">
    <citation type="submission" date="2020-09" db="EMBL/GenBank/DDBJ databases">
        <authorList>
            <person name="Sun Q."/>
            <person name="Ohkuma M."/>
        </authorList>
    </citation>
    <scope>NUCLEOTIDE SEQUENCE</scope>
    <source>
        <strain evidence="2">JCM 4834</strain>
    </source>
</reference>
<dbReference type="InterPro" id="IPR004017">
    <property type="entry name" value="Cys_rich_dom"/>
</dbReference>
<dbReference type="Proteomes" id="UP000634660">
    <property type="component" value="Unassembled WGS sequence"/>
</dbReference>
<dbReference type="Pfam" id="PF02754">
    <property type="entry name" value="CCG"/>
    <property type="match status" value="2"/>
</dbReference>
<dbReference type="PANTHER" id="PTHR30296">
    <property type="entry name" value="UNCHARACTERIZED PROTEIN YKGE"/>
    <property type="match status" value="1"/>
</dbReference>
<dbReference type="AlphaFoldDB" id="A0A918V339"/>
<sequence>MVRVARADADHRELLHPAILPVMRAALFVTCVNDALYPRTGVAVVRLLERLGVTVDFPAAQSCCGQPQYNTGHRYETEPLLRRTARAFAGHAHVVTPSGSCAAMLREHYPRIGRKAAEEGRGGELADLAAELAPRVYELTEFLVDVLGVTDVGAYFPHTVTYHPSCHGLRALGLGERPRRLLAAVRGLDLVELPGAEECCGFGGTFALKNPDVSAAMGTDKADRAAATGAEVLCGADNSCLAHLDGLLRRTGSPLRTLHLAEILAATEDEGPPR</sequence>
<dbReference type="GO" id="GO:0016491">
    <property type="term" value="F:oxidoreductase activity"/>
    <property type="evidence" value="ECO:0007669"/>
    <property type="project" value="UniProtKB-ARBA"/>
</dbReference>
<dbReference type="GO" id="GO:0005829">
    <property type="term" value="C:cytosol"/>
    <property type="evidence" value="ECO:0007669"/>
    <property type="project" value="TreeGrafter"/>
</dbReference>
<organism evidence="2 3">
    <name type="scientific">Streptomyces subrutilus</name>
    <dbReference type="NCBI Taxonomy" id="36818"/>
    <lineage>
        <taxon>Bacteria</taxon>
        <taxon>Bacillati</taxon>
        <taxon>Actinomycetota</taxon>
        <taxon>Actinomycetes</taxon>
        <taxon>Kitasatosporales</taxon>
        <taxon>Streptomycetaceae</taxon>
        <taxon>Streptomyces</taxon>
    </lineage>
</organism>
<evidence type="ECO:0000259" key="1">
    <source>
        <dbReference type="Pfam" id="PF02754"/>
    </source>
</evidence>